<keyword evidence="2" id="KW-1185">Reference proteome</keyword>
<name>A0A1Q5UF57_9EURO</name>
<gene>
    <name evidence="1" type="ORF">PENSUB_3481</name>
</gene>
<dbReference type="STRING" id="1316194.A0A1Q5UF57"/>
<dbReference type="EMBL" id="MNBE01000304">
    <property type="protein sequence ID" value="OKP11111.1"/>
    <property type="molecule type" value="Genomic_DNA"/>
</dbReference>
<protein>
    <recommendedName>
        <fullName evidence="3">Phosphoglycerate mutase family protein</fullName>
    </recommendedName>
</protein>
<reference evidence="1 2" key="1">
    <citation type="submission" date="2016-10" db="EMBL/GenBank/DDBJ databases">
        <title>Genome sequence of the ascomycete fungus Penicillium subrubescens.</title>
        <authorList>
            <person name="De Vries R.P."/>
            <person name="Peng M."/>
            <person name="Dilokpimol A."/>
            <person name="Hilden K."/>
            <person name="Makela M.R."/>
            <person name="Grigoriev I."/>
            <person name="Riley R."/>
            <person name="Granchi Z."/>
        </authorList>
    </citation>
    <scope>NUCLEOTIDE SEQUENCE [LARGE SCALE GENOMIC DNA]</scope>
    <source>
        <strain evidence="1 2">CBS 132785</strain>
    </source>
</reference>
<evidence type="ECO:0000313" key="1">
    <source>
        <dbReference type="EMBL" id="OKP11111.1"/>
    </source>
</evidence>
<dbReference type="Proteomes" id="UP000186955">
    <property type="component" value="Unassembled WGS sequence"/>
</dbReference>
<evidence type="ECO:0008006" key="3">
    <source>
        <dbReference type="Google" id="ProtNLM"/>
    </source>
</evidence>
<dbReference type="AlphaFoldDB" id="A0A1Q5UF57"/>
<organism evidence="1 2">
    <name type="scientific">Penicillium subrubescens</name>
    <dbReference type="NCBI Taxonomy" id="1316194"/>
    <lineage>
        <taxon>Eukaryota</taxon>
        <taxon>Fungi</taxon>
        <taxon>Dikarya</taxon>
        <taxon>Ascomycota</taxon>
        <taxon>Pezizomycotina</taxon>
        <taxon>Eurotiomycetes</taxon>
        <taxon>Eurotiomycetidae</taxon>
        <taxon>Eurotiales</taxon>
        <taxon>Aspergillaceae</taxon>
        <taxon>Penicillium</taxon>
    </lineage>
</organism>
<proteinExistence type="predicted"/>
<evidence type="ECO:0000313" key="2">
    <source>
        <dbReference type="Proteomes" id="UP000186955"/>
    </source>
</evidence>
<accession>A0A1Q5UF57</accession>
<sequence>MTAPNIYMIRHGEKPGDGANNLSAQGEARAQRLRNVFGKESGFDIGYIIAERPNKGLSYSYYFDSLCGDQLRSTRSLQIECFVLYYQNYLDGSRERPYETVQPLADDLEDFDVKFNTGIEKDDAEGVARAVKAYRGEGNVLICWEHHKLSDIAKAISIKGFAESSGWSGKLQYPDSRFDLIWVALAPYDEITQVLIEDKL</sequence>
<comment type="caution">
    <text evidence="1">The sequence shown here is derived from an EMBL/GenBank/DDBJ whole genome shotgun (WGS) entry which is preliminary data.</text>
</comment>